<evidence type="ECO:0000256" key="3">
    <source>
        <dbReference type="ARBA" id="ARBA00022729"/>
    </source>
</evidence>
<dbReference type="PANTHER" id="PTHR37423:SF2">
    <property type="entry name" value="MEMBRANE-BOUND LYTIC MUREIN TRANSGLYCOSYLASE C"/>
    <property type="match status" value="1"/>
</dbReference>
<reference evidence="6" key="2">
    <citation type="submission" date="2020-09" db="EMBL/GenBank/DDBJ databases">
        <authorList>
            <person name="Sun Q."/>
            <person name="Zhou Y."/>
        </authorList>
    </citation>
    <scope>NUCLEOTIDE SEQUENCE</scope>
    <source>
        <strain evidence="6">CGMCC 1.15254</strain>
    </source>
</reference>
<feature type="domain" description="Transglycosylase SLT" evidence="5">
    <location>
        <begin position="428"/>
        <end position="537"/>
    </location>
</feature>
<comment type="similarity">
    <text evidence="1">Belongs to the transglycosylase Slt family.</text>
</comment>
<keyword evidence="7" id="KW-1185">Reference proteome</keyword>
<accession>A0A917FB88</accession>
<dbReference type="Gene3D" id="1.25.20.10">
    <property type="entry name" value="Bacterial muramidases"/>
    <property type="match status" value="1"/>
</dbReference>
<dbReference type="CDD" id="cd13401">
    <property type="entry name" value="Slt70-like"/>
    <property type="match status" value="1"/>
</dbReference>
<dbReference type="PANTHER" id="PTHR37423">
    <property type="entry name" value="SOLUBLE LYTIC MUREIN TRANSGLYCOSYLASE-RELATED"/>
    <property type="match status" value="1"/>
</dbReference>
<dbReference type="RefSeq" id="WP_188663585.1">
    <property type="nucleotide sequence ID" value="NZ_BMHV01000009.1"/>
</dbReference>
<proteinExistence type="inferred from homology"/>
<comment type="caution">
    <text evidence="6">The sequence shown here is derived from an EMBL/GenBank/DDBJ whole genome shotgun (WGS) entry which is preliminary data.</text>
</comment>
<dbReference type="GO" id="GO:0042597">
    <property type="term" value="C:periplasmic space"/>
    <property type="evidence" value="ECO:0007669"/>
    <property type="project" value="InterPro"/>
</dbReference>
<feature type="signal peptide" evidence="4">
    <location>
        <begin position="1"/>
        <end position="26"/>
    </location>
</feature>
<organism evidence="6 7">
    <name type="scientific">Terasakiella brassicae</name>
    <dbReference type="NCBI Taxonomy" id="1634917"/>
    <lineage>
        <taxon>Bacteria</taxon>
        <taxon>Pseudomonadati</taxon>
        <taxon>Pseudomonadota</taxon>
        <taxon>Alphaproteobacteria</taxon>
        <taxon>Rhodospirillales</taxon>
        <taxon>Terasakiellaceae</taxon>
        <taxon>Terasakiella</taxon>
    </lineage>
</organism>
<sequence length="599" mass="68158">MVSKLAGGLFAVALFLGAVCVQTAQAEDVQLASLVEDGDHIRDQIRLLDDKNLKLYQEIFQVQEDGHWKKADTLIAKVTDRTLMGHVEAQRYLHPTKYRSRYKELRRWLIKYSDHPQAKRIYELALKRRPQNALNPKRPTGQYLSGSGYDSTGVAEKVYAPRKRLSREKAAKAAGYTRKMRYYTRKGWTKSVKNLLKTREVHELLHPGQVDQARTWLAAGYYADGLDDWAYSWATKAVKRSGKYIPRAHWIAGLASWRMGKLEQAAAHFEKVSASGYSSDWMVSAGAYWAARSYLLQRKPEKVNVWLDKAAGYPRTFYGLLANRALGYEAVFDWTLPVLNDDVLSSLKMQEPSRRALALLQVGQDEMAEKEFRKAYSKADTQARQAMLSVALYSNMPSFAMRLGAQLVRNGVKIPDAALYPMPRWQPKNGYEVDRALIFALMRQESGFNPKAKSYAGAKGLMQLMPGTASFVAGDRRMRWSKKIFEPETNIHLGQKYIKMLLEEDVVSGDLFHMTAAWNGGPGNLNKWKRGVKHNDDPLLFIESIPSRETRIFIERVLTNLWVYRDRMGQKSNTLDAIASGAWPIYKGQDPSSIEVARN</sequence>
<dbReference type="Proteomes" id="UP000632498">
    <property type="component" value="Unassembled WGS sequence"/>
</dbReference>
<dbReference type="InterPro" id="IPR023346">
    <property type="entry name" value="Lysozyme-like_dom_sf"/>
</dbReference>
<dbReference type="GO" id="GO:0004553">
    <property type="term" value="F:hydrolase activity, hydrolyzing O-glycosyl compounds"/>
    <property type="evidence" value="ECO:0007669"/>
    <property type="project" value="InterPro"/>
</dbReference>
<feature type="chain" id="PRO_5037548228" evidence="4">
    <location>
        <begin position="27"/>
        <end position="599"/>
    </location>
</feature>
<evidence type="ECO:0000313" key="7">
    <source>
        <dbReference type="Proteomes" id="UP000632498"/>
    </source>
</evidence>
<dbReference type="InterPro" id="IPR008258">
    <property type="entry name" value="Transglycosylase_SLT_dom_1"/>
</dbReference>
<dbReference type="Gene3D" id="1.10.530.10">
    <property type="match status" value="1"/>
</dbReference>
<dbReference type="InterPro" id="IPR000189">
    <property type="entry name" value="Transglyc_AS"/>
</dbReference>
<evidence type="ECO:0000313" key="6">
    <source>
        <dbReference type="EMBL" id="GGF62631.1"/>
    </source>
</evidence>
<dbReference type="AlphaFoldDB" id="A0A917FB88"/>
<dbReference type="GO" id="GO:0000270">
    <property type="term" value="P:peptidoglycan metabolic process"/>
    <property type="evidence" value="ECO:0007669"/>
    <property type="project" value="InterPro"/>
</dbReference>
<evidence type="ECO:0000256" key="4">
    <source>
        <dbReference type="SAM" id="SignalP"/>
    </source>
</evidence>
<dbReference type="GO" id="GO:0016020">
    <property type="term" value="C:membrane"/>
    <property type="evidence" value="ECO:0007669"/>
    <property type="project" value="InterPro"/>
</dbReference>
<dbReference type="PROSITE" id="PS00922">
    <property type="entry name" value="TRANSGLYCOSYLASE"/>
    <property type="match status" value="1"/>
</dbReference>
<dbReference type="SUPFAM" id="SSF53955">
    <property type="entry name" value="Lysozyme-like"/>
    <property type="match status" value="1"/>
</dbReference>
<dbReference type="GO" id="GO:0008933">
    <property type="term" value="F:peptidoglycan lytic transglycosylase activity"/>
    <property type="evidence" value="ECO:0007669"/>
    <property type="project" value="InterPro"/>
</dbReference>
<comment type="similarity">
    <text evidence="2">Belongs to the virb1 family.</text>
</comment>
<dbReference type="SUPFAM" id="SSF48435">
    <property type="entry name" value="Bacterial muramidases"/>
    <property type="match status" value="1"/>
</dbReference>
<dbReference type="EMBL" id="BMHV01000009">
    <property type="protein sequence ID" value="GGF62631.1"/>
    <property type="molecule type" value="Genomic_DNA"/>
</dbReference>
<evidence type="ECO:0000256" key="1">
    <source>
        <dbReference type="ARBA" id="ARBA00007734"/>
    </source>
</evidence>
<dbReference type="InterPro" id="IPR008939">
    <property type="entry name" value="Lytic_TGlycosylase_superhlx_U"/>
</dbReference>
<evidence type="ECO:0000256" key="2">
    <source>
        <dbReference type="ARBA" id="ARBA00009387"/>
    </source>
</evidence>
<dbReference type="Pfam" id="PF01464">
    <property type="entry name" value="SLT"/>
    <property type="match status" value="1"/>
</dbReference>
<gene>
    <name evidence="6" type="ORF">GCM10011332_15620</name>
</gene>
<reference evidence="6" key="1">
    <citation type="journal article" date="2014" name="Int. J. Syst. Evol. Microbiol.">
        <title>Complete genome sequence of Corynebacterium casei LMG S-19264T (=DSM 44701T), isolated from a smear-ripened cheese.</title>
        <authorList>
            <consortium name="US DOE Joint Genome Institute (JGI-PGF)"/>
            <person name="Walter F."/>
            <person name="Albersmeier A."/>
            <person name="Kalinowski J."/>
            <person name="Ruckert C."/>
        </authorList>
    </citation>
    <scope>NUCLEOTIDE SEQUENCE</scope>
    <source>
        <strain evidence="6">CGMCC 1.15254</strain>
    </source>
</reference>
<keyword evidence="3 4" id="KW-0732">Signal</keyword>
<protein>
    <submittedName>
        <fullName evidence="6">Lytic transglycosylase</fullName>
    </submittedName>
</protein>
<evidence type="ECO:0000259" key="5">
    <source>
        <dbReference type="Pfam" id="PF01464"/>
    </source>
</evidence>
<name>A0A917FB88_9PROT</name>